<comment type="similarity">
    <text evidence="5">Belongs to the class VI-like SAM-binding methyltransferase superfamily. Isoprenylcysteine carboxyl methyltransferase family.</text>
</comment>
<accession>A0A8J2WI41</accession>
<keyword evidence="5" id="KW-0489">Methyltransferase</keyword>
<feature type="transmembrane region" description="Helical" evidence="5">
    <location>
        <begin position="155"/>
        <end position="176"/>
    </location>
</feature>
<reference evidence="6" key="1">
    <citation type="submission" date="2021-11" db="EMBL/GenBank/DDBJ databases">
        <authorList>
            <consortium name="Genoscope - CEA"/>
            <person name="William W."/>
        </authorList>
    </citation>
    <scope>NUCLEOTIDE SEQUENCE</scope>
</reference>
<name>A0A8J2WI41_9STRA</name>
<comment type="catalytic activity">
    <reaction evidence="5">
        <text>[protein]-C-terminal S-[(2E,6E)-farnesyl]-L-cysteine + S-adenosyl-L-methionine = [protein]-C-terminal S-[(2E,6E)-farnesyl]-L-cysteine methyl ester + S-adenosyl-L-homocysteine</text>
        <dbReference type="Rhea" id="RHEA:21672"/>
        <dbReference type="Rhea" id="RHEA-COMP:12125"/>
        <dbReference type="Rhea" id="RHEA-COMP:12126"/>
        <dbReference type="ChEBI" id="CHEBI:57856"/>
        <dbReference type="ChEBI" id="CHEBI:59789"/>
        <dbReference type="ChEBI" id="CHEBI:90510"/>
        <dbReference type="ChEBI" id="CHEBI:90511"/>
        <dbReference type="EC" id="2.1.1.100"/>
    </reaction>
</comment>
<dbReference type="Gene3D" id="1.20.120.1630">
    <property type="match status" value="1"/>
</dbReference>
<sequence length="265" mass="28823">MITVSPELLATMRMLPRLLAIAAVSAAFVLPAARFVSKAEAIKKSDAGATPLSPTQKLLQPVQLAAAVGLLVELPCYACGRPALGWRLSTEYFAFFAVVTLPRSYRFGKYSERAAEPAKGAGGGEFGQFLLSVWAAHWLGAWRGARGWINSRELFALRIAGTLIGASAAWTLGRAYDRVVTPESLVTTGPYRVVRHPIYTAYLFLFAGGLASLGSPLAIAVLLLSAWRFYKPRMASEDKILEEQFGDAWRNYAAKTPSRLLPPFV</sequence>
<dbReference type="InterPro" id="IPR007269">
    <property type="entry name" value="ICMT_MeTrfase"/>
</dbReference>
<dbReference type="GO" id="GO:0032259">
    <property type="term" value="P:methylation"/>
    <property type="evidence" value="ECO:0007669"/>
    <property type="project" value="UniProtKB-KW"/>
</dbReference>
<evidence type="ECO:0000256" key="1">
    <source>
        <dbReference type="ARBA" id="ARBA00004141"/>
    </source>
</evidence>
<keyword evidence="4 5" id="KW-0472">Membrane</keyword>
<dbReference type="GO" id="GO:0004671">
    <property type="term" value="F:protein C-terminal S-isoprenylcysteine carboxyl O-methyltransferase activity"/>
    <property type="evidence" value="ECO:0007669"/>
    <property type="project" value="UniProtKB-EC"/>
</dbReference>
<comment type="subcellular location">
    <subcellularLocation>
        <location evidence="5">Endoplasmic reticulum membrane</location>
        <topology evidence="5">Multi-pass membrane protein</topology>
    </subcellularLocation>
    <subcellularLocation>
        <location evidence="1">Membrane</location>
        <topology evidence="1">Multi-pass membrane protein</topology>
    </subcellularLocation>
</comment>
<evidence type="ECO:0000256" key="4">
    <source>
        <dbReference type="ARBA" id="ARBA00023136"/>
    </source>
</evidence>
<feature type="transmembrane region" description="Helical" evidence="5">
    <location>
        <begin position="196"/>
        <end position="224"/>
    </location>
</feature>
<evidence type="ECO:0000256" key="2">
    <source>
        <dbReference type="ARBA" id="ARBA00022692"/>
    </source>
</evidence>
<dbReference type="OrthoDB" id="426520at2759"/>
<organism evidence="6 7">
    <name type="scientific">Pelagomonas calceolata</name>
    <dbReference type="NCBI Taxonomy" id="35677"/>
    <lineage>
        <taxon>Eukaryota</taxon>
        <taxon>Sar</taxon>
        <taxon>Stramenopiles</taxon>
        <taxon>Ochrophyta</taxon>
        <taxon>Pelagophyceae</taxon>
        <taxon>Pelagomonadales</taxon>
        <taxon>Pelagomonadaceae</taxon>
        <taxon>Pelagomonas</taxon>
    </lineage>
</organism>
<keyword evidence="5" id="KW-0949">S-adenosyl-L-methionine</keyword>
<gene>
    <name evidence="6" type="ORF">PECAL_2P25270</name>
</gene>
<evidence type="ECO:0000313" key="7">
    <source>
        <dbReference type="Proteomes" id="UP000789595"/>
    </source>
</evidence>
<evidence type="ECO:0000313" key="6">
    <source>
        <dbReference type="EMBL" id="CAH0369405.1"/>
    </source>
</evidence>
<keyword evidence="5" id="KW-0808">Transferase</keyword>
<dbReference type="Proteomes" id="UP000789595">
    <property type="component" value="Unassembled WGS sequence"/>
</dbReference>
<keyword evidence="7" id="KW-1185">Reference proteome</keyword>
<evidence type="ECO:0000256" key="5">
    <source>
        <dbReference type="RuleBase" id="RU362022"/>
    </source>
</evidence>
<dbReference type="Pfam" id="PF04140">
    <property type="entry name" value="ICMT"/>
    <property type="match status" value="1"/>
</dbReference>
<comment type="caution">
    <text evidence="5">Lacks conserved residue(s) required for the propagation of feature annotation.</text>
</comment>
<dbReference type="EC" id="2.1.1.100" evidence="5"/>
<dbReference type="PANTHER" id="PTHR12714:SF11">
    <property type="entry name" value="PROTEIN C-TERMINAL S-ISOPRENYLCYSTEINE CARBOXYL O-METHYLTRANSFERASE"/>
    <property type="match status" value="1"/>
</dbReference>
<keyword evidence="3 5" id="KW-1133">Transmembrane helix</keyword>
<protein>
    <recommendedName>
        <fullName evidence="5">Protein-S-isoprenylcysteine O-methyltransferase</fullName>
        <ecNumber evidence="5">2.1.1.100</ecNumber>
    </recommendedName>
</protein>
<keyword evidence="5" id="KW-0256">Endoplasmic reticulum</keyword>
<dbReference type="AlphaFoldDB" id="A0A8J2WI41"/>
<keyword evidence="2 5" id="KW-0812">Transmembrane</keyword>
<proteinExistence type="inferred from homology"/>
<dbReference type="PANTHER" id="PTHR12714">
    <property type="entry name" value="PROTEIN-S ISOPRENYLCYSTEINE O-METHYLTRANSFERASE"/>
    <property type="match status" value="1"/>
</dbReference>
<evidence type="ECO:0000256" key="3">
    <source>
        <dbReference type="ARBA" id="ARBA00022989"/>
    </source>
</evidence>
<comment type="caution">
    <text evidence="6">The sequence shown here is derived from an EMBL/GenBank/DDBJ whole genome shotgun (WGS) entry which is preliminary data.</text>
</comment>
<dbReference type="EMBL" id="CAKKNE010000002">
    <property type="protein sequence ID" value="CAH0369405.1"/>
    <property type="molecule type" value="Genomic_DNA"/>
</dbReference>
<dbReference type="GO" id="GO:0005789">
    <property type="term" value="C:endoplasmic reticulum membrane"/>
    <property type="evidence" value="ECO:0007669"/>
    <property type="project" value="UniProtKB-SubCell"/>
</dbReference>